<evidence type="ECO:0000256" key="1">
    <source>
        <dbReference type="SAM" id="MobiDB-lite"/>
    </source>
</evidence>
<evidence type="ECO:0000313" key="2">
    <source>
        <dbReference type="EMBL" id="TNN74122.1"/>
    </source>
</evidence>
<dbReference type="AlphaFoldDB" id="A0A4Z2I9P7"/>
<keyword evidence="3" id="KW-1185">Reference proteome</keyword>
<name>A0A4Z2I9P7_9TELE</name>
<organism evidence="2 3">
    <name type="scientific">Liparis tanakae</name>
    <name type="common">Tanaka's snailfish</name>
    <dbReference type="NCBI Taxonomy" id="230148"/>
    <lineage>
        <taxon>Eukaryota</taxon>
        <taxon>Metazoa</taxon>
        <taxon>Chordata</taxon>
        <taxon>Craniata</taxon>
        <taxon>Vertebrata</taxon>
        <taxon>Euteleostomi</taxon>
        <taxon>Actinopterygii</taxon>
        <taxon>Neopterygii</taxon>
        <taxon>Teleostei</taxon>
        <taxon>Neoteleostei</taxon>
        <taxon>Acanthomorphata</taxon>
        <taxon>Eupercaria</taxon>
        <taxon>Perciformes</taxon>
        <taxon>Cottioidei</taxon>
        <taxon>Cottales</taxon>
        <taxon>Liparidae</taxon>
        <taxon>Liparis</taxon>
    </lineage>
</organism>
<reference evidence="2 3" key="1">
    <citation type="submission" date="2019-03" db="EMBL/GenBank/DDBJ databases">
        <title>First draft genome of Liparis tanakae, snailfish: a comprehensive survey of snailfish specific genes.</title>
        <authorList>
            <person name="Kim W."/>
            <person name="Song I."/>
            <person name="Jeong J.-H."/>
            <person name="Kim D."/>
            <person name="Kim S."/>
            <person name="Ryu S."/>
            <person name="Song J.Y."/>
            <person name="Lee S.K."/>
        </authorList>
    </citation>
    <scope>NUCLEOTIDE SEQUENCE [LARGE SCALE GENOMIC DNA]</scope>
    <source>
        <tissue evidence="2">Muscle</tissue>
    </source>
</reference>
<sequence length="204" mass="22580">MEIQKSHLRVTAPFPQERQTSMWVELSISAKDPPARLPESLHLTTPQALFPVACKTHRAKKPQSMKGQREKLLACQSQLFPPSQQPSSRLLQPLVQLQILLTLLEPQVHIAARGPDAEDRVVGSGSVDVLQDLVHTALMALVPRSLTKLSTVASWRRKTGRTTLSVVEREPVEENIGEELAEAEDTIDHPELFSSVFDGGEDGE</sequence>
<feature type="region of interest" description="Disordered" evidence="1">
    <location>
        <begin position="180"/>
        <end position="204"/>
    </location>
</feature>
<protein>
    <submittedName>
        <fullName evidence="2">Uncharacterized protein</fullName>
    </submittedName>
</protein>
<proteinExistence type="predicted"/>
<dbReference type="Proteomes" id="UP000314294">
    <property type="component" value="Unassembled WGS sequence"/>
</dbReference>
<dbReference type="EMBL" id="SRLO01000117">
    <property type="protein sequence ID" value="TNN74122.1"/>
    <property type="molecule type" value="Genomic_DNA"/>
</dbReference>
<gene>
    <name evidence="2" type="ORF">EYF80_015567</name>
</gene>
<evidence type="ECO:0000313" key="3">
    <source>
        <dbReference type="Proteomes" id="UP000314294"/>
    </source>
</evidence>
<accession>A0A4Z2I9P7</accession>
<comment type="caution">
    <text evidence="2">The sequence shown here is derived from an EMBL/GenBank/DDBJ whole genome shotgun (WGS) entry which is preliminary data.</text>
</comment>